<evidence type="ECO:0000256" key="1">
    <source>
        <dbReference type="ARBA" id="ARBA00022588"/>
    </source>
</evidence>
<protein>
    <submittedName>
        <fullName evidence="13 14">Tripartite motif-containing protein 16-like</fullName>
    </submittedName>
</protein>
<evidence type="ECO:0000313" key="14">
    <source>
        <dbReference type="RefSeq" id="XP_012676389.2"/>
    </source>
</evidence>
<dbReference type="Gene3D" id="2.60.120.920">
    <property type="match status" value="1"/>
</dbReference>
<evidence type="ECO:0000256" key="4">
    <source>
        <dbReference type="ARBA" id="ARBA00022833"/>
    </source>
</evidence>
<gene>
    <name evidence="13 14" type="primary">LOC105894414</name>
</gene>
<dbReference type="InterPro" id="IPR001870">
    <property type="entry name" value="B30.2/SPRY"/>
</dbReference>
<dbReference type="SMART" id="SM00184">
    <property type="entry name" value="RING"/>
    <property type="match status" value="1"/>
</dbReference>
<dbReference type="SMART" id="SM00589">
    <property type="entry name" value="PRY"/>
    <property type="match status" value="1"/>
</dbReference>
<evidence type="ECO:0000256" key="2">
    <source>
        <dbReference type="ARBA" id="ARBA00022723"/>
    </source>
</evidence>
<keyword evidence="5" id="KW-0391">Immunity</keyword>
<dbReference type="SUPFAM" id="SSF57850">
    <property type="entry name" value="RING/U-box"/>
    <property type="match status" value="1"/>
</dbReference>
<dbReference type="GO" id="GO:0008270">
    <property type="term" value="F:zinc ion binding"/>
    <property type="evidence" value="ECO:0007669"/>
    <property type="project" value="UniProtKB-KW"/>
</dbReference>
<dbReference type="InterPro" id="IPR051051">
    <property type="entry name" value="E3_ubiq-ligase_TRIM/RNF"/>
</dbReference>
<dbReference type="Gene3D" id="3.30.40.10">
    <property type="entry name" value="Zinc/RING finger domain, C3HC4 (zinc finger)"/>
    <property type="match status" value="1"/>
</dbReference>
<feature type="domain" description="B30.2/SPRY" evidence="11">
    <location>
        <begin position="363"/>
        <end position="561"/>
    </location>
</feature>
<dbReference type="InterPro" id="IPR013083">
    <property type="entry name" value="Znf_RING/FYVE/PHD"/>
</dbReference>
<dbReference type="PROSITE" id="PS50089">
    <property type="entry name" value="ZF_RING_2"/>
    <property type="match status" value="1"/>
</dbReference>
<dbReference type="PANTHER" id="PTHR25465:SF5">
    <property type="entry name" value="E3 UBIQUITIN_ISG15 LIGASE TRIM25-RELATED"/>
    <property type="match status" value="1"/>
</dbReference>
<dbReference type="KEGG" id="char:105894414"/>
<dbReference type="Gene3D" id="3.30.160.60">
    <property type="entry name" value="Classic Zinc Finger"/>
    <property type="match status" value="1"/>
</dbReference>
<dbReference type="Pfam" id="PF25600">
    <property type="entry name" value="TRIM_CC"/>
    <property type="match status" value="1"/>
</dbReference>
<sequence length="561" mass="63011">MAEALIAVAQDQFSCPVCLDLLRDPVTLPCGHSYCTGCIKGCWDQEDQRGVYSCPQCRQTFSPRPVLGRNAMLAEVVEKLKHTGEQASNPALAVAGPDDVECGVCHGNKLKAVRSCLVCLDSYCQSHFNCHEELHAAKRHQLVDACAQLQDKICQEHDKLLEVFCRTDQQVICLQCVMDTHNGHKTVSAANERTEKQKQLGKKQQKSRHHLKEREEKVDELKDAMGSLKASTGTALSFSERIFSELLVSVEKRRSKLEELILAQERGELRKAEGLLERLEGEIGELRRRDSELDQLSQTQDHVQFLQRFQSLSSCPVLEELPNTTISSMLPVQDLLRAANEVKMRTEDLLIKQIDKISLYEPQVEPAAEPKTRDEFLLYFCQLTLDPNTAYKRLSLTEGNLEATSTNQDQAQPDHPERFDHRPQVLCRGAVSSRAYWEFEWTGKCGVEAVVSYKGISRKGLGNECLFGFNDQSWCFICAPARHIFWHDSVKAELPGPGSTRVGVYLDPPAGLLAFYRVSDPTTSDPTMTLLHRVHTTFTQPLYPGFGFGLGASVRICCLKE</sequence>
<evidence type="ECO:0000256" key="6">
    <source>
        <dbReference type="PROSITE-ProRule" id="PRU00024"/>
    </source>
</evidence>
<feature type="coiled-coil region" evidence="7">
    <location>
        <begin position="262"/>
        <end position="296"/>
    </location>
</feature>
<evidence type="ECO:0000259" key="11">
    <source>
        <dbReference type="PROSITE" id="PS50188"/>
    </source>
</evidence>
<dbReference type="Pfam" id="PF00643">
    <property type="entry name" value="zf-B_box"/>
    <property type="match status" value="1"/>
</dbReference>
<dbReference type="RefSeq" id="XP_012676388.2">
    <property type="nucleotide sequence ID" value="XM_012820934.3"/>
</dbReference>
<dbReference type="Gene3D" id="4.10.830.40">
    <property type="match status" value="1"/>
</dbReference>
<dbReference type="InterPro" id="IPR001841">
    <property type="entry name" value="Znf_RING"/>
</dbReference>
<dbReference type="Proteomes" id="UP000515152">
    <property type="component" value="Chromosome 7"/>
</dbReference>
<dbReference type="InterPro" id="IPR058030">
    <property type="entry name" value="TRIM8/14/16/25/29/45/65_CC"/>
</dbReference>
<dbReference type="GO" id="GO:0045087">
    <property type="term" value="P:innate immune response"/>
    <property type="evidence" value="ECO:0007669"/>
    <property type="project" value="UniProtKB-KW"/>
</dbReference>
<dbReference type="SUPFAM" id="SSF49899">
    <property type="entry name" value="Concanavalin A-like lectins/glucanases"/>
    <property type="match status" value="1"/>
</dbReference>
<keyword evidence="7" id="KW-0175">Coiled coil</keyword>
<dbReference type="SMART" id="SM00336">
    <property type="entry name" value="BBOX"/>
    <property type="match status" value="1"/>
</dbReference>
<dbReference type="InterPro" id="IPR017907">
    <property type="entry name" value="Znf_RING_CS"/>
</dbReference>
<dbReference type="Pfam" id="PF13765">
    <property type="entry name" value="PRY"/>
    <property type="match status" value="1"/>
</dbReference>
<evidence type="ECO:0000256" key="8">
    <source>
        <dbReference type="SAM" id="MobiDB-lite"/>
    </source>
</evidence>
<dbReference type="SMART" id="SM00449">
    <property type="entry name" value="SPRY"/>
    <property type="match status" value="1"/>
</dbReference>
<dbReference type="PROSITE" id="PS50188">
    <property type="entry name" value="B302_SPRY"/>
    <property type="match status" value="1"/>
</dbReference>
<feature type="domain" description="RING-type" evidence="9">
    <location>
        <begin position="15"/>
        <end position="58"/>
    </location>
</feature>
<dbReference type="PANTHER" id="PTHR25465">
    <property type="entry name" value="B-BOX DOMAIN CONTAINING"/>
    <property type="match status" value="1"/>
</dbReference>
<dbReference type="CDD" id="cd19769">
    <property type="entry name" value="Bbox2_TRIM16-like"/>
    <property type="match status" value="1"/>
</dbReference>
<keyword evidence="3 6" id="KW-0863">Zinc-finger</keyword>
<dbReference type="InterPro" id="IPR043136">
    <property type="entry name" value="B30.2/SPRY_sf"/>
</dbReference>
<dbReference type="CDD" id="cd16040">
    <property type="entry name" value="SPRY_PRY_SNTX"/>
    <property type="match status" value="1"/>
</dbReference>
<feature type="compositionally biased region" description="Basic residues" evidence="8">
    <location>
        <begin position="199"/>
        <end position="211"/>
    </location>
</feature>
<evidence type="ECO:0000313" key="12">
    <source>
        <dbReference type="Proteomes" id="UP000515152"/>
    </source>
</evidence>
<accession>A0A6P3VN59</accession>
<dbReference type="InterPro" id="IPR006574">
    <property type="entry name" value="PRY"/>
</dbReference>
<dbReference type="InterPro" id="IPR000315">
    <property type="entry name" value="Znf_B-box"/>
</dbReference>
<dbReference type="GeneID" id="105894414"/>
<dbReference type="OrthoDB" id="252722at2759"/>
<dbReference type="GO" id="GO:0005737">
    <property type="term" value="C:cytoplasm"/>
    <property type="evidence" value="ECO:0007669"/>
    <property type="project" value="UniProtKB-ARBA"/>
</dbReference>
<dbReference type="SUPFAM" id="SSF57845">
    <property type="entry name" value="B-box zinc-binding domain"/>
    <property type="match status" value="1"/>
</dbReference>
<name>A0A6P3VN59_CLUHA</name>
<evidence type="ECO:0000313" key="13">
    <source>
        <dbReference type="RefSeq" id="XP_012676388.2"/>
    </source>
</evidence>
<reference evidence="13 14" key="1">
    <citation type="submission" date="2025-04" db="UniProtKB">
        <authorList>
            <consortium name="RefSeq"/>
        </authorList>
    </citation>
    <scope>IDENTIFICATION</scope>
</reference>
<evidence type="ECO:0000256" key="3">
    <source>
        <dbReference type="ARBA" id="ARBA00022771"/>
    </source>
</evidence>
<dbReference type="RefSeq" id="XP_012676389.2">
    <property type="nucleotide sequence ID" value="XM_012820935.3"/>
</dbReference>
<evidence type="ECO:0000259" key="10">
    <source>
        <dbReference type="PROSITE" id="PS50119"/>
    </source>
</evidence>
<keyword evidence="2" id="KW-0479">Metal-binding</keyword>
<dbReference type="Pfam" id="PF15227">
    <property type="entry name" value="zf-C3HC4_4"/>
    <property type="match status" value="1"/>
</dbReference>
<feature type="region of interest" description="Disordered" evidence="8">
    <location>
        <begin position="188"/>
        <end position="219"/>
    </location>
</feature>
<keyword evidence="1" id="KW-0399">Innate immunity</keyword>
<keyword evidence="4" id="KW-0862">Zinc</keyword>
<evidence type="ECO:0000259" key="9">
    <source>
        <dbReference type="PROSITE" id="PS50089"/>
    </source>
</evidence>
<dbReference type="PROSITE" id="PS00518">
    <property type="entry name" value="ZF_RING_1"/>
    <property type="match status" value="1"/>
</dbReference>
<dbReference type="InterPro" id="IPR013320">
    <property type="entry name" value="ConA-like_dom_sf"/>
</dbReference>
<feature type="domain" description="B box-type" evidence="10">
    <location>
        <begin position="149"/>
        <end position="189"/>
    </location>
</feature>
<keyword evidence="12" id="KW-1185">Reference proteome</keyword>
<proteinExistence type="predicted"/>
<evidence type="ECO:0000256" key="7">
    <source>
        <dbReference type="SAM" id="Coils"/>
    </source>
</evidence>
<dbReference type="InterPro" id="IPR003877">
    <property type="entry name" value="SPRY_dom"/>
</dbReference>
<dbReference type="AlphaFoldDB" id="A0A6P3VN59"/>
<evidence type="ECO:0000256" key="5">
    <source>
        <dbReference type="ARBA" id="ARBA00022859"/>
    </source>
</evidence>
<organism evidence="12 13">
    <name type="scientific">Clupea harengus</name>
    <name type="common">Atlantic herring</name>
    <dbReference type="NCBI Taxonomy" id="7950"/>
    <lineage>
        <taxon>Eukaryota</taxon>
        <taxon>Metazoa</taxon>
        <taxon>Chordata</taxon>
        <taxon>Craniata</taxon>
        <taxon>Vertebrata</taxon>
        <taxon>Euteleostomi</taxon>
        <taxon>Actinopterygii</taxon>
        <taxon>Neopterygii</taxon>
        <taxon>Teleostei</taxon>
        <taxon>Clupei</taxon>
        <taxon>Clupeiformes</taxon>
        <taxon>Clupeoidei</taxon>
        <taxon>Clupeidae</taxon>
        <taxon>Clupea</taxon>
    </lineage>
</organism>
<dbReference type="PROSITE" id="PS50119">
    <property type="entry name" value="ZF_BBOX"/>
    <property type="match status" value="1"/>
</dbReference>